<reference evidence="2" key="1">
    <citation type="journal article" date="2018" name="Genome Biol.">
        <title>SKESA: strategic k-mer extension for scrupulous assemblies.</title>
        <authorList>
            <person name="Souvorov A."/>
            <person name="Agarwala R."/>
            <person name="Lipman D.J."/>
        </authorList>
    </citation>
    <scope>NUCLEOTIDE SEQUENCE</scope>
    <source>
        <strain evidence="2">CAVp300</strain>
    </source>
</reference>
<evidence type="ECO:0008006" key="4">
    <source>
        <dbReference type="Google" id="ProtNLM"/>
    </source>
</evidence>
<accession>A0A9P3WE18</accession>
<protein>
    <recommendedName>
        <fullName evidence="4">Lipoprotein</fullName>
    </recommendedName>
</protein>
<dbReference type="Proteomes" id="UP000867740">
    <property type="component" value="Unassembled WGS sequence"/>
</dbReference>
<dbReference type="PROSITE" id="PS51257">
    <property type="entry name" value="PROKAR_LIPOPROTEIN"/>
    <property type="match status" value="1"/>
</dbReference>
<dbReference type="EMBL" id="DACSUM010000003">
    <property type="protein sequence ID" value="HAT3580312.1"/>
    <property type="molecule type" value="Genomic_DNA"/>
</dbReference>
<evidence type="ECO:0000313" key="2">
    <source>
        <dbReference type="EMBL" id="HAT3580312.1"/>
    </source>
</evidence>
<evidence type="ECO:0000256" key="1">
    <source>
        <dbReference type="SAM" id="SignalP"/>
    </source>
</evidence>
<reference evidence="2" key="2">
    <citation type="submission" date="2020-10" db="EMBL/GenBank/DDBJ databases">
        <authorList>
            <consortium name="NCBI Pathogen Detection Project"/>
        </authorList>
    </citation>
    <scope>NUCLEOTIDE SEQUENCE</scope>
    <source>
        <strain evidence="2">CAVp300</strain>
    </source>
</reference>
<feature type="signal peptide" evidence="1">
    <location>
        <begin position="1"/>
        <end position="19"/>
    </location>
</feature>
<dbReference type="AlphaFoldDB" id="A0A9P3WE18"/>
<sequence>MKQVIVMLLMMVLSGCATTVPMPKEDTLNYLRVMDNNITVLSDKYGYVFQRDKTHDVYNDYKAFYDEFGDKSPGVAVFFVVKDKDVTAEYRAIVDATQLTPAQTDRLKYHYNAHVMESGKTLVAVFKAQGHIYGALHFRTSEATKLTTPITVTITDKTEQNISYTAPLLIPIFPLVMMYGCAKGPCV</sequence>
<proteinExistence type="predicted"/>
<dbReference type="RefSeq" id="WP_047371305.1">
    <property type="nucleotide sequence ID" value="NZ_CABMNU010000005.1"/>
</dbReference>
<evidence type="ECO:0000313" key="3">
    <source>
        <dbReference type="Proteomes" id="UP000867740"/>
    </source>
</evidence>
<organism evidence="2 3">
    <name type="scientific">Kluyvera intermedia</name>
    <name type="common">Enterobacter intermedius</name>
    <dbReference type="NCBI Taxonomy" id="61648"/>
    <lineage>
        <taxon>Bacteria</taxon>
        <taxon>Pseudomonadati</taxon>
        <taxon>Pseudomonadota</taxon>
        <taxon>Gammaproteobacteria</taxon>
        <taxon>Enterobacterales</taxon>
        <taxon>Enterobacteriaceae</taxon>
        <taxon>Kluyvera</taxon>
    </lineage>
</organism>
<keyword evidence="1" id="KW-0732">Signal</keyword>
<gene>
    <name evidence="2" type="ORF">I8531_000566</name>
</gene>
<name>A0A9P3WE18_KLUIN</name>
<feature type="chain" id="PRO_5040415752" description="Lipoprotein" evidence="1">
    <location>
        <begin position="20"/>
        <end position="187"/>
    </location>
</feature>
<comment type="caution">
    <text evidence="2">The sequence shown here is derived from an EMBL/GenBank/DDBJ whole genome shotgun (WGS) entry which is preliminary data.</text>
</comment>